<sequence>MNCELQRFDETREALLAALGARDWDAISRLDESCRGCIDDMLKAPELDEAVVKARLEDLLQVYRELLDVTMGERQAIADEMTQINQAKNASKVYHLFS</sequence>
<dbReference type="InterPro" id="IPR008622">
    <property type="entry name" value="FliT"/>
</dbReference>
<name>A0ABM7CYA5_9PSED</name>
<keyword evidence="2" id="KW-0963">Cytoplasm</keyword>
<gene>
    <name evidence="6" type="ORF">EI693_18720</name>
</gene>
<protein>
    <recommendedName>
        <fullName evidence="5">Flagellar protein FliT</fullName>
    </recommendedName>
</protein>
<dbReference type="Proteomes" id="UP000272622">
    <property type="component" value="Chromosome"/>
</dbReference>
<evidence type="ECO:0000256" key="5">
    <source>
        <dbReference type="ARBA" id="ARBA00093797"/>
    </source>
</evidence>
<evidence type="ECO:0000313" key="6">
    <source>
        <dbReference type="EMBL" id="AZL76523.1"/>
    </source>
</evidence>
<evidence type="ECO:0000256" key="4">
    <source>
        <dbReference type="ARBA" id="ARBA00023186"/>
    </source>
</evidence>
<comment type="subcellular location">
    <subcellularLocation>
        <location evidence="1">Cytoplasm</location>
        <location evidence="1">Cytosol</location>
    </subcellularLocation>
</comment>
<evidence type="ECO:0000313" key="7">
    <source>
        <dbReference type="Proteomes" id="UP000272622"/>
    </source>
</evidence>
<evidence type="ECO:0000256" key="3">
    <source>
        <dbReference type="ARBA" id="ARBA00022795"/>
    </source>
</evidence>
<evidence type="ECO:0000256" key="1">
    <source>
        <dbReference type="ARBA" id="ARBA00004514"/>
    </source>
</evidence>
<dbReference type="Pfam" id="PF05400">
    <property type="entry name" value="FliT"/>
    <property type="match status" value="1"/>
</dbReference>
<organism evidence="6 7">
    <name type="scientific">Pseudomonas oryziphila</name>
    <dbReference type="NCBI Taxonomy" id="2894079"/>
    <lineage>
        <taxon>Bacteria</taxon>
        <taxon>Pseudomonadati</taxon>
        <taxon>Pseudomonadota</taxon>
        <taxon>Gammaproteobacteria</taxon>
        <taxon>Pseudomonadales</taxon>
        <taxon>Pseudomonadaceae</taxon>
        <taxon>Pseudomonas</taxon>
    </lineage>
</organism>
<keyword evidence="6" id="KW-0282">Flagellum</keyword>
<keyword evidence="3" id="KW-1005">Bacterial flagellum biogenesis</keyword>
<keyword evidence="4" id="KW-0143">Chaperone</keyword>
<keyword evidence="6" id="KW-0966">Cell projection</keyword>
<keyword evidence="7" id="KW-1185">Reference proteome</keyword>
<evidence type="ECO:0000256" key="2">
    <source>
        <dbReference type="ARBA" id="ARBA00022490"/>
    </source>
</evidence>
<dbReference type="RefSeq" id="WP_125466232.1">
    <property type="nucleotide sequence ID" value="NZ_CP034337.1"/>
</dbReference>
<reference evidence="6 7" key="1">
    <citation type="submission" date="2018-12" db="EMBL/GenBank/DDBJ databases">
        <authorList>
            <person name="Li S."/>
            <person name="Yang R."/>
            <person name="Chen G."/>
            <person name="Zou L."/>
            <person name="Zhang C."/>
            <person name="Chen Y."/>
            <person name="Liu Z."/>
            <person name="Li Y."/>
            <person name="Yan Y."/>
            <person name="Huang M."/>
            <person name="Chen T."/>
        </authorList>
    </citation>
    <scope>NUCLEOTIDE SEQUENCE [LARGE SCALE GENOMIC DNA]</scope>
    <source>
        <strain evidence="6 7">2014</strain>
    </source>
</reference>
<keyword evidence="6" id="KW-0969">Cilium</keyword>
<dbReference type="EMBL" id="CP034337">
    <property type="protein sequence ID" value="AZL76523.1"/>
    <property type="molecule type" value="Genomic_DNA"/>
</dbReference>
<accession>A0ABM7CYA5</accession>
<proteinExistence type="predicted"/>